<protein>
    <recommendedName>
        <fullName evidence="1">DUF7344 domain-containing protein</fullName>
    </recommendedName>
</protein>
<organism evidence="2 3">
    <name type="scientific">Haladaptatus litoreus</name>
    <dbReference type="NCBI Taxonomy" id="553468"/>
    <lineage>
        <taxon>Archaea</taxon>
        <taxon>Methanobacteriati</taxon>
        <taxon>Methanobacteriota</taxon>
        <taxon>Stenosarchaea group</taxon>
        <taxon>Halobacteria</taxon>
        <taxon>Halobacteriales</taxon>
        <taxon>Haladaptataceae</taxon>
        <taxon>Haladaptatus</taxon>
    </lineage>
</organism>
<evidence type="ECO:0000313" key="2">
    <source>
        <dbReference type="EMBL" id="SIR66971.1"/>
    </source>
</evidence>
<reference evidence="3" key="1">
    <citation type="submission" date="2017-01" db="EMBL/GenBank/DDBJ databases">
        <authorList>
            <person name="Varghese N."/>
            <person name="Submissions S."/>
        </authorList>
    </citation>
    <scope>NUCLEOTIDE SEQUENCE [LARGE SCALE GENOMIC DNA]</scope>
    <source>
        <strain evidence="3">CGMCC 1.7737</strain>
    </source>
</reference>
<dbReference type="Proteomes" id="UP000186914">
    <property type="component" value="Unassembled WGS sequence"/>
</dbReference>
<gene>
    <name evidence="2" type="ORF">SAMN05421858_3248</name>
</gene>
<feature type="domain" description="DUF7344" evidence="1">
    <location>
        <begin position="3"/>
        <end position="71"/>
    </location>
</feature>
<accession>A0A1N7CTR3</accession>
<evidence type="ECO:0000313" key="3">
    <source>
        <dbReference type="Proteomes" id="UP000186914"/>
    </source>
</evidence>
<sequence>MLEILADPSRRQLLVALDEHNLQEDDIEISADVVTSGDKGAQPTLQMVHTHLPKLADAELIEWDQQTHQVREGPHFDEIQPLVEMVQDHMNNRPSARD</sequence>
<dbReference type="InterPro" id="IPR036388">
    <property type="entry name" value="WH-like_DNA-bd_sf"/>
</dbReference>
<proteinExistence type="predicted"/>
<dbReference type="Pfam" id="PF24035">
    <property type="entry name" value="DUF7344"/>
    <property type="match status" value="1"/>
</dbReference>
<evidence type="ECO:0000259" key="1">
    <source>
        <dbReference type="Pfam" id="PF24035"/>
    </source>
</evidence>
<dbReference type="InterPro" id="IPR055768">
    <property type="entry name" value="DUF7344"/>
</dbReference>
<dbReference type="RefSeq" id="WP_076431180.1">
    <property type="nucleotide sequence ID" value="NZ_FTNO01000003.1"/>
</dbReference>
<keyword evidence="3" id="KW-1185">Reference proteome</keyword>
<dbReference type="AlphaFoldDB" id="A0A1N7CTR3"/>
<dbReference type="EMBL" id="FTNO01000003">
    <property type="protein sequence ID" value="SIR66971.1"/>
    <property type="molecule type" value="Genomic_DNA"/>
</dbReference>
<dbReference type="Gene3D" id="1.10.10.10">
    <property type="entry name" value="Winged helix-like DNA-binding domain superfamily/Winged helix DNA-binding domain"/>
    <property type="match status" value="1"/>
</dbReference>
<name>A0A1N7CTR3_9EURY</name>
<dbReference type="OrthoDB" id="174098at2157"/>